<keyword evidence="2" id="KW-1185">Reference proteome</keyword>
<gene>
    <name evidence="1" type="ORF">MTBBW1_1170014</name>
</gene>
<sequence>MLVLVCFFYKKTPLANLYNSQKNDRDDLFLTDTSKHCKMINYSNAFQKSTLVVLSDSSFTVPSIFLMRSYNEV</sequence>
<accession>A0A1W1H5W4</accession>
<dbReference type="EMBL" id="FWEV01000021">
    <property type="protein sequence ID" value="SLM27869.1"/>
    <property type="molecule type" value="Genomic_DNA"/>
</dbReference>
<evidence type="ECO:0000313" key="1">
    <source>
        <dbReference type="EMBL" id="SLM27869.1"/>
    </source>
</evidence>
<dbReference type="Proteomes" id="UP000191931">
    <property type="component" value="Unassembled WGS sequence"/>
</dbReference>
<dbReference type="AlphaFoldDB" id="A0A1W1H5W4"/>
<protein>
    <submittedName>
        <fullName evidence="1">Uncharacterized protein</fullName>
    </submittedName>
</protein>
<evidence type="ECO:0000313" key="2">
    <source>
        <dbReference type="Proteomes" id="UP000191931"/>
    </source>
</evidence>
<reference evidence="1 2" key="1">
    <citation type="submission" date="2017-03" db="EMBL/GenBank/DDBJ databases">
        <authorList>
            <person name="Afonso C.L."/>
            <person name="Miller P.J."/>
            <person name="Scott M.A."/>
            <person name="Spackman E."/>
            <person name="Goraichik I."/>
            <person name="Dimitrov K.M."/>
            <person name="Suarez D.L."/>
            <person name="Swayne D.E."/>
        </authorList>
    </citation>
    <scope>NUCLEOTIDE SEQUENCE [LARGE SCALE GENOMIC DNA]</scope>
    <source>
        <strain evidence="1">PRJEB14757</strain>
    </source>
</reference>
<proteinExistence type="predicted"/>
<dbReference type="STRING" id="1246637.MTBBW1_1170014"/>
<organism evidence="1 2">
    <name type="scientific">Desulfamplus magnetovallimortis</name>
    <dbReference type="NCBI Taxonomy" id="1246637"/>
    <lineage>
        <taxon>Bacteria</taxon>
        <taxon>Pseudomonadati</taxon>
        <taxon>Thermodesulfobacteriota</taxon>
        <taxon>Desulfobacteria</taxon>
        <taxon>Desulfobacterales</taxon>
        <taxon>Desulfobacteraceae</taxon>
        <taxon>Desulfamplus</taxon>
    </lineage>
</organism>
<name>A0A1W1H5W4_9BACT</name>